<feature type="domain" description="Transcription elongation factor Eaf N-terminal" evidence="2">
    <location>
        <begin position="17"/>
        <end position="82"/>
    </location>
</feature>
<feature type="compositionally biased region" description="Acidic residues" evidence="1">
    <location>
        <begin position="459"/>
        <end position="482"/>
    </location>
</feature>
<evidence type="ECO:0000259" key="2">
    <source>
        <dbReference type="Pfam" id="PF09816"/>
    </source>
</evidence>
<accession>A0AAW0GWG0</accession>
<dbReference type="Proteomes" id="UP001385951">
    <property type="component" value="Unassembled WGS sequence"/>
</dbReference>
<protein>
    <recommendedName>
        <fullName evidence="2">Transcription elongation factor Eaf N-terminal domain-containing protein</fullName>
    </recommendedName>
</protein>
<keyword evidence="4" id="KW-1185">Reference proteome</keyword>
<reference evidence="3 4" key="1">
    <citation type="submission" date="2022-09" db="EMBL/GenBank/DDBJ databases">
        <authorList>
            <person name="Palmer J.M."/>
        </authorList>
    </citation>
    <scope>NUCLEOTIDE SEQUENCE [LARGE SCALE GENOMIC DNA]</scope>
    <source>
        <strain evidence="3 4">DSM 7382</strain>
    </source>
</reference>
<feature type="region of interest" description="Disordered" evidence="1">
    <location>
        <begin position="101"/>
        <end position="339"/>
    </location>
</feature>
<comment type="caution">
    <text evidence="3">The sequence shown here is derived from an EMBL/GenBank/DDBJ whole genome shotgun (WGS) entry which is preliminary data.</text>
</comment>
<feature type="compositionally biased region" description="Acidic residues" evidence="1">
    <location>
        <begin position="418"/>
        <end position="429"/>
    </location>
</feature>
<dbReference type="AlphaFoldDB" id="A0AAW0GWG0"/>
<name>A0AAW0GWG0_9APHY</name>
<evidence type="ECO:0000313" key="3">
    <source>
        <dbReference type="EMBL" id="KAK7696599.1"/>
    </source>
</evidence>
<sequence length="482" mass="51803">MASTSSSTSWLPMTGRYSVSVGTSLTRSLKARKAGASARPSKLPEKDFFSFRYNFKPSSVDSTRPGVVEVKKGQDITKVTVERPNTHTFTLEKLDSIVTLNNYSKNPPGRGSRLSPPGSSSHTSTTAPTTQPLASASAFTNKSRKPSQQQPTVDTALEDELEMLLGDKDADGEPDPEALLDDLIRATNHKGKETAKSQGKYAPASKSSAQDTRHTRREDEEESEAEKPLALTTSAKLPQPRKPPLLTAQSMKASTSGKNTPAHASLPPKPQASAPLAPPPTRAPAKSAKATGTKRERPPPAQEDLPKPTPPKRQKAAAAPPKKPPPPKENFVLELPGSTTMPVLPPALMSAPVPAPAPAPEPQPILATLDDSEEEEWDDVMEPVSIPLAEPTRSPPARVIVLEEIDPTTSTPPRQFEEPSDPIGEEDDFAAALEKDLQEQLFDDDMEEEAPPVESQPIGDDDLFGDDGDEDDYSSSEDSDDD</sequence>
<dbReference type="InterPro" id="IPR019194">
    <property type="entry name" value="Tscrpt_elong_fac_Eaf_N"/>
</dbReference>
<feature type="region of interest" description="Disordered" evidence="1">
    <location>
        <begin position="346"/>
        <end position="365"/>
    </location>
</feature>
<feature type="region of interest" description="Disordered" evidence="1">
    <location>
        <begin position="22"/>
        <end position="42"/>
    </location>
</feature>
<dbReference type="EMBL" id="JASBNA010000001">
    <property type="protein sequence ID" value="KAK7696599.1"/>
    <property type="molecule type" value="Genomic_DNA"/>
</dbReference>
<feature type="compositionally biased region" description="Acidic residues" evidence="1">
    <location>
        <begin position="441"/>
        <end position="451"/>
    </location>
</feature>
<evidence type="ECO:0000313" key="4">
    <source>
        <dbReference type="Proteomes" id="UP001385951"/>
    </source>
</evidence>
<feature type="compositionally biased region" description="Low complexity" evidence="1">
    <location>
        <begin position="107"/>
        <end position="138"/>
    </location>
</feature>
<gene>
    <name evidence="3" type="ORF">QCA50_001257</name>
</gene>
<organism evidence="3 4">
    <name type="scientific">Cerrena zonata</name>
    <dbReference type="NCBI Taxonomy" id="2478898"/>
    <lineage>
        <taxon>Eukaryota</taxon>
        <taxon>Fungi</taxon>
        <taxon>Dikarya</taxon>
        <taxon>Basidiomycota</taxon>
        <taxon>Agaricomycotina</taxon>
        <taxon>Agaricomycetes</taxon>
        <taxon>Polyporales</taxon>
        <taxon>Cerrenaceae</taxon>
        <taxon>Cerrena</taxon>
    </lineage>
</organism>
<feature type="region of interest" description="Disordered" evidence="1">
    <location>
        <begin position="403"/>
        <end position="482"/>
    </location>
</feature>
<evidence type="ECO:0000256" key="1">
    <source>
        <dbReference type="SAM" id="MobiDB-lite"/>
    </source>
</evidence>
<proteinExistence type="predicted"/>
<dbReference type="Pfam" id="PF09816">
    <property type="entry name" value="EAF"/>
    <property type="match status" value="1"/>
</dbReference>
<feature type="compositionally biased region" description="Polar residues" evidence="1">
    <location>
        <begin position="247"/>
        <end position="259"/>
    </location>
</feature>
<feature type="compositionally biased region" description="Pro residues" evidence="1">
    <location>
        <begin position="353"/>
        <end position="363"/>
    </location>
</feature>